<dbReference type="EMBL" id="BAABFO010000014">
    <property type="protein sequence ID" value="GAA4335956.1"/>
    <property type="molecule type" value="Genomic_DNA"/>
</dbReference>
<gene>
    <name evidence="3" type="ORF">GCM10023144_29840</name>
</gene>
<evidence type="ECO:0000313" key="3">
    <source>
        <dbReference type="EMBL" id="GAA4335956.1"/>
    </source>
</evidence>
<dbReference type="Proteomes" id="UP001501671">
    <property type="component" value="Unassembled WGS sequence"/>
</dbReference>
<dbReference type="InterPro" id="IPR012340">
    <property type="entry name" value="NA-bd_OB-fold"/>
</dbReference>
<dbReference type="SUPFAM" id="SSF50249">
    <property type="entry name" value="Nucleic acid-binding proteins"/>
    <property type="match status" value="1"/>
</dbReference>
<comment type="caution">
    <text evidence="3">The sequence shown here is derived from an EMBL/GenBank/DDBJ whole genome shotgun (WGS) entry which is preliminary data.</text>
</comment>
<dbReference type="PANTHER" id="PTHR34075:SF5">
    <property type="entry name" value="BLR3430 PROTEIN"/>
    <property type="match status" value="1"/>
</dbReference>
<evidence type="ECO:0000313" key="4">
    <source>
        <dbReference type="Proteomes" id="UP001501671"/>
    </source>
</evidence>
<dbReference type="PANTHER" id="PTHR34075">
    <property type="entry name" value="BLR3430 PROTEIN"/>
    <property type="match status" value="1"/>
</dbReference>
<dbReference type="InterPro" id="IPR022002">
    <property type="entry name" value="ChsH2_Znr"/>
</dbReference>
<name>A0ABP8H9C8_9BURK</name>
<evidence type="ECO:0000259" key="2">
    <source>
        <dbReference type="Pfam" id="PF12172"/>
    </source>
</evidence>
<reference evidence="4" key="1">
    <citation type="journal article" date="2019" name="Int. J. Syst. Evol. Microbiol.">
        <title>The Global Catalogue of Microorganisms (GCM) 10K type strain sequencing project: providing services to taxonomists for standard genome sequencing and annotation.</title>
        <authorList>
            <consortium name="The Broad Institute Genomics Platform"/>
            <consortium name="The Broad Institute Genome Sequencing Center for Infectious Disease"/>
            <person name="Wu L."/>
            <person name="Ma J."/>
        </authorList>
    </citation>
    <scope>NUCLEOTIDE SEQUENCE [LARGE SCALE GENOMIC DNA]</scope>
    <source>
        <strain evidence="4">JCM 17666</strain>
    </source>
</reference>
<dbReference type="RefSeq" id="WP_345250655.1">
    <property type="nucleotide sequence ID" value="NZ_BAABFO010000014.1"/>
</dbReference>
<dbReference type="Pfam" id="PF01796">
    <property type="entry name" value="OB_ChsH2_C"/>
    <property type="match status" value="1"/>
</dbReference>
<organism evidence="3 4">
    <name type="scientific">Pigmentiphaga soli</name>
    <dbReference type="NCBI Taxonomy" id="1007095"/>
    <lineage>
        <taxon>Bacteria</taxon>
        <taxon>Pseudomonadati</taxon>
        <taxon>Pseudomonadota</taxon>
        <taxon>Betaproteobacteria</taxon>
        <taxon>Burkholderiales</taxon>
        <taxon>Alcaligenaceae</taxon>
        <taxon>Pigmentiphaga</taxon>
    </lineage>
</organism>
<keyword evidence="4" id="KW-1185">Reference proteome</keyword>
<proteinExistence type="predicted"/>
<dbReference type="InterPro" id="IPR052513">
    <property type="entry name" value="Thioester_dehydratase-like"/>
</dbReference>
<feature type="domain" description="ChsH2 rubredoxin-like zinc ribbon" evidence="2">
    <location>
        <begin position="37"/>
        <end position="63"/>
    </location>
</feature>
<dbReference type="Pfam" id="PF12172">
    <property type="entry name" value="zf-ChsH2"/>
    <property type="match status" value="1"/>
</dbReference>
<evidence type="ECO:0000259" key="1">
    <source>
        <dbReference type="Pfam" id="PF01796"/>
    </source>
</evidence>
<protein>
    <submittedName>
        <fullName evidence="3">OB-fold domain-containing protein</fullName>
    </submittedName>
</protein>
<accession>A0ABP8H9C8</accession>
<feature type="domain" description="ChsH2 C-terminal OB-fold" evidence="1">
    <location>
        <begin position="74"/>
        <end position="138"/>
    </location>
</feature>
<dbReference type="InterPro" id="IPR002878">
    <property type="entry name" value="ChsH2_C"/>
</dbReference>
<sequence>MADVSSSSAYGGARVPAGTDTAAMPQPAIDVWNKPFWDACAEGRLIVQRCKATGKTWWPPSPVSPFDLRAGWEWIDSAGKGTVMSWVVFHQKYFAGFADRLPYNVAIVRMDEGFSIQSNIAAPNDGIHIGQRVSLAFEKRGNANVPIFVPAEEE</sequence>
<dbReference type="Gene3D" id="6.10.30.10">
    <property type="match status" value="1"/>
</dbReference>